<dbReference type="Proteomes" id="UP000799537">
    <property type="component" value="Unassembled WGS sequence"/>
</dbReference>
<protein>
    <submittedName>
        <fullName evidence="2">Uncharacterized protein</fullName>
    </submittedName>
</protein>
<proteinExistence type="predicted"/>
<feature type="region of interest" description="Disordered" evidence="1">
    <location>
        <begin position="86"/>
        <end position="114"/>
    </location>
</feature>
<name>A0A6A6CLW3_ZASCE</name>
<gene>
    <name evidence="2" type="ORF">M409DRAFT_53516</name>
</gene>
<accession>A0A6A6CLW3</accession>
<dbReference type="RefSeq" id="XP_033669106.1">
    <property type="nucleotide sequence ID" value="XM_033812392.1"/>
</dbReference>
<keyword evidence="3" id="KW-1185">Reference proteome</keyword>
<evidence type="ECO:0000313" key="2">
    <source>
        <dbReference type="EMBL" id="KAF2168217.1"/>
    </source>
</evidence>
<organism evidence="2 3">
    <name type="scientific">Zasmidium cellare ATCC 36951</name>
    <dbReference type="NCBI Taxonomy" id="1080233"/>
    <lineage>
        <taxon>Eukaryota</taxon>
        <taxon>Fungi</taxon>
        <taxon>Dikarya</taxon>
        <taxon>Ascomycota</taxon>
        <taxon>Pezizomycotina</taxon>
        <taxon>Dothideomycetes</taxon>
        <taxon>Dothideomycetidae</taxon>
        <taxon>Mycosphaerellales</taxon>
        <taxon>Mycosphaerellaceae</taxon>
        <taxon>Zasmidium</taxon>
    </lineage>
</organism>
<feature type="compositionally biased region" description="Basic and acidic residues" evidence="1">
    <location>
        <begin position="90"/>
        <end position="104"/>
    </location>
</feature>
<sequence length="114" mass="12571">MRTTCSLAIPTEKCVLDENEGQCGERADAMGIERDILDRATCNIGNLPPRLPVSLSSQHSFLASSSNPLFLLQNINILHLSHRTLSESASARKGEEEPARDDVPGRQQQHHVLE</sequence>
<dbReference type="GeneID" id="54565664"/>
<dbReference type="EMBL" id="ML993591">
    <property type="protein sequence ID" value="KAF2168217.1"/>
    <property type="molecule type" value="Genomic_DNA"/>
</dbReference>
<dbReference type="AlphaFoldDB" id="A0A6A6CLW3"/>
<evidence type="ECO:0000313" key="3">
    <source>
        <dbReference type="Proteomes" id="UP000799537"/>
    </source>
</evidence>
<evidence type="ECO:0000256" key="1">
    <source>
        <dbReference type="SAM" id="MobiDB-lite"/>
    </source>
</evidence>
<reference evidence="2" key="1">
    <citation type="journal article" date="2020" name="Stud. Mycol.">
        <title>101 Dothideomycetes genomes: a test case for predicting lifestyles and emergence of pathogens.</title>
        <authorList>
            <person name="Haridas S."/>
            <person name="Albert R."/>
            <person name="Binder M."/>
            <person name="Bloem J."/>
            <person name="Labutti K."/>
            <person name="Salamov A."/>
            <person name="Andreopoulos B."/>
            <person name="Baker S."/>
            <person name="Barry K."/>
            <person name="Bills G."/>
            <person name="Bluhm B."/>
            <person name="Cannon C."/>
            <person name="Castanera R."/>
            <person name="Culley D."/>
            <person name="Daum C."/>
            <person name="Ezra D."/>
            <person name="Gonzalez J."/>
            <person name="Henrissat B."/>
            <person name="Kuo A."/>
            <person name="Liang C."/>
            <person name="Lipzen A."/>
            <person name="Lutzoni F."/>
            <person name="Magnuson J."/>
            <person name="Mondo S."/>
            <person name="Nolan M."/>
            <person name="Ohm R."/>
            <person name="Pangilinan J."/>
            <person name="Park H.-J."/>
            <person name="Ramirez L."/>
            <person name="Alfaro M."/>
            <person name="Sun H."/>
            <person name="Tritt A."/>
            <person name="Yoshinaga Y."/>
            <person name="Zwiers L.-H."/>
            <person name="Turgeon B."/>
            <person name="Goodwin S."/>
            <person name="Spatafora J."/>
            <person name="Crous P."/>
            <person name="Grigoriev I."/>
        </authorList>
    </citation>
    <scope>NUCLEOTIDE SEQUENCE</scope>
    <source>
        <strain evidence="2">ATCC 36951</strain>
    </source>
</reference>